<accession>A0A5J5EFI3</accession>
<sequence length="123" mass="12919">LNPLLLLHLHLLLLLLLRQPLLLLPLLKPPQNLLDAQAHLALGLHGVDGSEGSDLGVGTGTILDVLDSVAAAAAVVVMVVVMVVVKIVAVNGRLRIGCVRRPFVGEEEGEGVLRRGGVHGVCR</sequence>
<keyword evidence="1" id="KW-0812">Transmembrane</keyword>
<dbReference type="InParanoid" id="A0A5J5EFI3"/>
<keyword evidence="1" id="KW-1133">Transmembrane helix</keyword>
<feature type="non-terminal residue" evidence="3">
    <location>
        <position position="1"/>
    </location>
</feature>
<proteinExistence type="predicted"/>
<comment type="caution">
    <text evidence="3">The sequence shown here is derived from an EMBL/GenBank/DDBJ whole genome shotgun (WGS) entry which is preliminary data.</text>
</comment>
<evidence type="ECO:0000256" key="2">
    <source>
        <dbReference type="SAM" id="SignalP"/>
    </source>
</evidence>
<evidence type="ECO:0000313" key="3">
    <source>
        <dbReference type="EMBL" id="KAA8893827.1"/>
    </source>
</evidence>
<dbReference type="EMBL" id="VXIS01000397">
    <property type="protein sequence ID" value="KAA8893827.1"/>
    <property type="molecule type" value="Genomic_DNA"/>
</dbReference>
<feature type="chain" id="PRO_5023858293" evidence="2">
    <location>
        <begin position="24"/>
        <end position="123"/>
    </location>
</feature>
<name>A0A5J5EFI3_9PEZI</name>
<gene>
    <name evidence="3" type="ORF">FN846DRAFT_1002886</name>
</gene>
<keyword evidence="4" id="KW-1185">Reference proteome</keyword>
<dbReference type="AlphaFoldDB" id="A0A5J5EFI3"/>
<keyword evidence="1" id="KW-0472">Membrane</keyword>
<organism evidence="3 4">
    <name type="scientific">Sphaerosporella brunnea</name>
    <dbReference type="NCBI Taxonomy" id="1250544"/>
    <lineage>
        <taxon>Eukaryota</taxon>
        <taxon>Fungi</taxon>
        <taxon>Dikarya</taxon>
        <taxon>Ascomycota</taxon>
        <taxon>Pezizomycotina</taxon>
        <taxon>Pezizomycetes</taxon>
        <taxon>Pezizales</taxon>
        <taxon>Pyronemataceae</taxon>
        <taxon>Sphaerosporella</taxon>
    </lineage>
</organism>
<protein>
    <submittedName>
        <fullName evidence="3">Uncharacterized protein</fullName>
    </submittedName>
</protein>
<reference evidence="3 4" key="1">
    <citation type="submission" date="2019-09" db="EMBL/GenBank/DDBJ databases">
        <title>Draft genome of the ectomycorrhizal ascomycete Sphaerosporella brunnea.</title>
        <authorList>
            <consortium name="DOE Joint Genome Institute"/>
            <person name="Benucci G.M."/>
            <person name="Marozzi G."/>
            <person name="Antonielli L."/>
            <person name="Sanchez S."/>
            <person name="Marco P."/>
            <person name="Wang X."/>
            <person name="Falini L.B."/>
            <person name="Barry K."/>
            <person name="Haridas S."/>
            <person name="Lipzen A."/>
            <person name="Labutti K."/>
            <person name="Grigoriev I.V."/>
            <person name="Murat C."/>
            <person name="Martin F."/>
            <person name="Albertini E."/>
            <person name="Donnini D."/>
            <person name="Bonito G."/>
        </authorList>
    </citation>
    <scope>NUCLEOTIDE SEQUENCE [LARGE SCALE GENOMIC DNA]</scope>
    <source>
        <strain evidence="3 4">Sb_GMNB300</strain>
    </source>
</reference>
<feature type="transmembrane region" description="Helical" evidence="1">
    <location>
        <begin position="69"/>
        <end position="91"/>
    </location>
</feature>
<evidence type="ECO:0000313" key="4">
    <source>
        <dbReference type="Proteomes" id="UP000326924"/>
    </source>
</evidence>
<keyword evidence="2" id="KW-0732">Signal</keyword>
<dbReference type="Proteomes" id="UP000326924">
    <property type="component" value="Unassembled WGS sequence"/>
</dbReference>
<feature type="signal peptide" evidence="2">
    <location>
        <begin position="1"/>
        <end position="23"/>
    </location>
</feature>
<evidence type="ECO:0000256" key="1">
    <source>
        <dbReference type="SAM" id="Phobius"/>
    </source>
</evidence>